<dbReference type="EMBL" id="JABSTR010000002">
    <property type="protein sequence ID" value="KAH9363800.1"/>
    <property type="molecule type" value="Genomic_DNA"/>
</dbReference>
<name>A0A9J6FMZ1_HAELO</name>
<dbReference type="Gene3D" id="2.170.140.10">
    <property type="entry name" value="Chitin binding domain"/>
    <property type="match status" value="2"/>
</dbReference>
<feature type="compositionally biased region" description="Low complexity" evidence="1">
    <location>
        <begin position="482"/>
        <end position="503"/>
    </location>
</feature>
<dbReference type="Proteomes" id="UP000821853">
    <property type="component" value="Chromosome 10"/>
</dbReference>
<feature type="region of interest" description="Disordered" evidence="1">
    <location>
        <begin position="435"/>
        <end position="509"/>
    </location>
</feature>
<feature type="compositionally biased region" description="Basic residues" evidence="1">
    <location>
        <begin position="36"/>
        <end position="50"/>
    </location>
</feature>
<gene>
    <name evidence="3" type="ORF">HPB48_005059</name>
</gene>
<feature type="domain" description="Chitin-binding type-2" evidence="2">
    <location>
        <begin position="678"/>
        <end position="735"/>
    </location>
</feature>
<organism evidence="3 4">
    <name type="scientific">Haemaphysalis longicornis</name>
    <name type="common">Bush tick</name>
    <dbReference type="NCBI Taxonomy" id="44386"/>
    <lineage>
        <taxon>Eukaryota</taxon>
        <taxon>Metazoa</taxon>
        <taxon>Ecdysozoa</taxon>
        <taxon>Arthropoda</taxon>
        <taxon>Chelicerata</taxon>
        <taxon>Arachnida</taxon>
        <taxon>Acari</taxon>
        <taxon>Parasitiformes</taxon>
        <taxon>Ixodida</taxon>
        <taxon>Ixodoidea</taxon>
        <taxon>Ixodidae</taxon>
        <taxon>Haemaphysalinae</taxon>
        <taxon>Haemaphysalis</taxon>
    </lineage>
</organism>
<evidence type="ECO:0000256" key="1">
    <source>
        <dbReference type="SAM" id="MobiDB-lite"/>
    </source>
</evidence>
<feature type="region of interest" description="Disordered" evidence="1">
    <location>
        <begin position="280"/>
        <end position="399"/>
    </location>
</feature>
<dbReference type="GO" id="GO:0008061">
    <property type="term" value="F:chitin binding"/>
    <property type="evidence" value="ECO:0007669"/>
    <property type="project" value="InterPro"/>
</dbReference>
<dbReference type="AlphaFoldDB" id="A0A9J6FMZ1"/>
<evidence type="ECO:0000313" key="3">
    <source>
        <dbReference type="EMBL" id="KAH9363800.1"/>
    </source>
</evidence>
<dbReference type="InterPro" id="IPR002557">
    <property type="entry name" value="Chitin-bd_dom"/>
</dbReference>
<dbReference type="PROSITE" id="PS50940">
    <property type="entry name" value="CHIT_BIND_II"/>
    <property type="match status" value="3"/>
</dbReference>
<dbReference type="OrthoDB" id="6434376at2759"/>
<evidence type="ECO:0000313" key="4">
    <source>
        <dbReference type="Proteomes" id="UP000821853"/>
    </source>
</evidence>
<dbReference type="VEuPathDB" id="VectorBase:HLOH_065478"/>
<feature type="domain" description="Chitin-binding type-2" evidence="2">
    <location>
        <begin position="165"/>
        <end position="228"/>
    </location>
</feature>
<feature type="compositionally biased region" description="Low complexity" evidence="1">
    <location>
        <begin position="304"/>
        <end position="321"/>
    </location>
</feature>
<keyword evidence="4" id="KW-1185">Reference proteome</keyword>
<dbReference type="SUPFAM" id="SSF57625">
    <property type="entry name" value="Invertebrate chitin-binding proteins"/>
    <property type="match status" value="3"/>
</dbReference>
<feature type="compositionally biased region" description="Polar residues" evidence="1">
    <location>
        <begin position="464"/>
        <end position="476"/>
    </location>
</feature>
<feature type="compositionally biased region" description="Low complexity" evidence="1">
    <location>
        <begin position="345"/>
        <end position="370"/>
    </location>
</feature>
<feature type="domain" description="Chitin-binding type-2" evidence="2">
    <location>
        <begin position="547"/>
        <end position="610"/>
    </location>
</feature>
<dbReference type="OMA" id="TDKDYYH"/>
<dbReference type="InterPro" id="IPR036508">
    <property type="entry name" value="Chitin-bd_dom_sf"/>
</dbReference>
<proteinExistence type="predicted"/>
<dbReference type="PANTHER" id="PTHR22933:SF43">
    <property type="entry name" value="LP10131P"/>
    <property type="match status" value="1"/>
</dbReference>
<sequence>MKATFRKTKIRYNEGSVCIKGGVELEHPTFVEAQPHRKRPEKKQTNKKKQGASANPEQQSERKKKCMAKEDFRTQERRDAGQGMYAKVDDYAFGNARRAGLGGRRRRTQSQRSTSWTPADVKSGLRNMATSKLATGEARLLHPGQQHRIRRQSPTYNVHEIPKTTFSCLDKQAGEYYADPETQCQVYHICVPGAFNKLSKMSFTCPNGTIFSQSSRVCSPYDRVYCALAERFYENVMGAIDTDKDYYHSQHADAPVFNAIAPQDDHHDKRRRPVRPVVADEYDDYDATTAAPAPPPPSQRRRTQQQSRRQPQQPQQQTSPEPAQPPQQPTNSRRFQPTQRSQLSRGPGRTAQTTTTTTTTTTTQRPAAPGFRPSPFRTPVIRGPPQGFTPSPAAQTSPTFGTAAPAVVQQSQFSPPSQFSQPPVRSPFVPAAVPANPVSGGGTPPVGPPPIPLNALAAGGASPQAVQTTLPPQQNAPGPVFRLPQRPALRRPGGAGAAQTTTTLPPSTAEYEYYDYEEDSKSAPRSKRAVPVKLVLPPNKHAVPQTGFTCQDKVAGGVYADLETDCQLFHICVPIGKGKLLDYGLLCDEGTAFNQESGTCDERDTFSCARSIQFTRIDKTKKFLADKKPWAHPKSSTFRRVVRDVSARLEEEGQSGEVRERGEEEGLLVAAVELPVTSFTCEGKTMGGYYADVEAGCRMFHICAQTDMRFLCTNGTVFDQKALVCKNEAEVRCEDSPKYYVNSLTRFLENQKQTPLEDAREQLRADAFEITKVKNKFPKKVGDYKLRSHVSTGFGAFFEETALHAPFTFKD</sequence>
<feature type="region of interest" description="Disordered" evidence="1">
    <location>
        <begin position="97"/>
        <end position="123"/>
    </location>
</feature>
<comment type="caution">
    <text evidence="3">The sequence shown here is derived from an EMBL/GenBank/DDBJ whole genome shotgun (WGS) entry which is preliminary data.</text>
</comment>
<protein>
    <recommendedName>
        <fullName evidence="2">Chitin-binding type-2 domain-containing protein</fullName>
    </recommendedName>
</protein>
<dbReference type="InterPro" id="IPR052976">
    <property type="entry name" value="Scoloptoxin-like"/>
</dbReference>
<dbReference type="Pfam" id="PF01607">
    <property type="entry name" value="CBM_14"/>
    <property type="match status" value="3"/>
</dbReference>
<reference evidence="3 4" key="1">
    <citation type="journal article" date="2020" name="Cell">
        <title>Large-Scale Comparative Analyses of Tick Genomes Elucidate Their Genetic Diversity and Vector Capacities.</title>
        <authorList>
            <consortium name="Tick Genome and Microbiome Consortium (TIGMIC)"/>
            <person name="Jia N."/>
            <person name="Wang J."/>
            <person name="Shi W."/>
            <person name="Du L."/>
            <person name="Sun Y."/>
            <person name="Zhan W."/>
            <person name="Jiang J.F."/>
            <person name="Wang Q."/>
            <person name="Zhang B."/>
            <person name="Ji P."/>
            <person name="Bell-Sakyi L."/>
            <person name="Cui X.M."/>
            <person name="Yuan T.T."/>
            <person name="Jiang B.G."/>
            <person name="Yang W.F."/>
            <person name="Lam T.T."/>
            <person name="Chang Q.C."/>
            <person name="Ding S.J."/>
            <person name="Wang X.J."/>
            <person name="Zhu J.G."/>
            <person name="Ruan X.D."/>
            <person name="Zhao L."/>
            <person name="Wei J.T."/>
            <person name="Ye R.Z."/>
            <person name="Que T.C."/>
            <person name="Du C.H."/>
            <person name="Zhou Y.H."/>
            <person name="Cheng J.X."/>
            <person name="Dai P.F."/>
            <person name="Guo W.B."/>
            <person name="Han X.H."/>
            <person name="Huang E.J."/>
            <person name="Li L.F."/>
            <person name="Wei W."/>
            <person name="Gao Y.C."/>
            <person name="Liu J.Z."/>
            <person name="Shao H.Z."/>
            <person name="Wang X."/>
            <person name="Wang C.C."/>
            <person name="Yang T.C."/>
            <person name="Huo Q.B."/>
            <person name="Li W."/>
            <person name="Chen H.Y."/>
            <person name="Chen S.E."/>
            <person name="Zhou L.G."/>
            <person name="Ni X.B."/>
            <person name="Tian J.H."/>
            <person name="Sheng Y."/>
            <person name="Liu T."/>
            <person name="Pan Y.S."/>
            <person name="Xia L.Y."/>
            <person name="Li J."/>
            <person name="Zhao F."/>
            <person name="Cao W.C."/>
        </authorList>
    </citation>
    <scope>NUCLEOTIDE SEQUENCE [LARGE SCALE GENOMIC DNA]</scope>
    <source>
        <strain evidence="3">HaeL-2018</strain>
    </source>
</reference>
<dbReference type="SMART" id="SM00494">
    <property type="entry name" value="ChtBD2"/>
    <property type="match status" value="3"/>
</dbReference>
<feature type="compositionally biased region" description="Polar residues" evidence="1">
    <location>
        <begin position="331"/>
        <end position="344"/>
    </location>
</feature>
<dbReference type="GO" id="GO:0005576">
    <property type="term" value="C:extracellular region"/>
    <property type="evidence" value="ECO:0007669"/>
    <property type="project" value="InterPro"/>
</dbReference>
<evidence type="ECO:0000259" key="2">
    <source>
        <dbReference type="PROSITE" id="PS50940"/>
    </source>
</evidence>
<feature type="compositionally biased region" description="Basic and acidic residues" evidence="1">
    <location>
        <begin position="67"/>
        <end position="80"/>
    </location>
</feature>
<feature type="region of interest" description="Disordered" evidence="1">
    <location>
        <begin position="30"/>
        <end position="83"/>
    </location>
</feature>
<feature type="compositionally biased region" description="Polar residues" evidence="1">
    <location>
        <begin position="388"/>
        <end position="399"/>
    </location>
</feature>
<dbReference type="PANTHER" id="PTHR22933">
    <property type="entry name" value="FI18007P1-RELATED"/>
    <property type="match status" value="1"/>
</dbReference>
<accession>A0A9J6FMZ1</accession>